<keyword evidence="1" id="KW-1015">Disulfide bond</keyword>
<feature type="chain" id="PRO_5035869232" description="C-type lectin domain-containing protein" evidence="2">
    <location>
        <begin position="20"/>
        <end position="344"/>
    </location>
</feature>
<proteinExistence type="predicted"/>
<evidence type="ECO:0000256" key="2">
    <source>
        <dbReference type="SAM" id="SignalP"/>
    </source>
</evidence>
<dbReference type="SMART" id="SM00034">
    <property type="entry name" value="CLECT"/>
    <property type="match status" value="2"/>
</dbReference>
<dbReference type="Proteomes" id="UP000494256">
    <property type="component" value="Unassembled WGS sequence"/>
</dbReference>
<dbReference type="PROSITE" id="PS50041">
    <property type="entry name" value="C_TYPE_LECTIN_2"/>
    <property type="match status" value="2"/>
</dbReference>
<dbReference type="SUPFAM" id="SSF56436">
    <property type="entry name" value="C-type lectin-like"/>
    <property type="match status" value="2"/>
</dbReference>
<dbReference type="PROSITE" id="PS00615">
    <property type="entry name" value="C_TYPE_LECTIN_1"/>
    <property type="match status" value="1"/>
</dbReference>
<accession>A0A8S1BDC5</accession>
<evidence type="ECO:0000313" key="5">
    <source>
        <dbReference type="Proteomes" id="UP000494256"/>
    </source>
</evidence>
<dbReference type="InterPro" id="IPR050111">
    <property type="entry name" value="C-type_lectin/snaclec_domain"/>
</dbReference>
<feature type="domain" description="C-type lectin" evidence="3">
    <location>
        <begin position="28"/>
        <end position="143"/>
    </location>
</feature>
<dbReference type="CDD" id="cd00037">
    <property type="entry name" value="CLECT"/>
    <property type="match status" value="2"/>
</dbReference>
<organism evidence="4 5">
    <name type="scientific">Arctia plantaginis</name>
    <name type="common">Wood tiger moth</name>
    <name type="synonym">Phalaena plantaginis</name>
    <dbReference type="NCBI Taxonomy" id="874455"/>
    <lineage>
        <taxon>Eukaryota</taxon>
        <taxon>Metazoa</taxon>
        <taxon>Ecdysozoa</taxon>
        <taxon>Arthropoda</taxon>
        <taxon>Hexapoda</taxon>
        <taxon>Insecta</taxon>
        <taxon>Pterygota</taxon>
        <taxon>Neoptera</taxon>
        <taxon>Endopterygota</taxon>
        <taxon>Lepidoptera</taxon>
        <taxon>Glossata</taxon>
        <taxon>Ditrysia</taxon>
        <taxon>Noctuoidea</taxon>
        <taxon>Erebidae</taxon>
        <taxon>Arctiinae</taxon>
        <taxon>Arctia</taxon>
    </lineage>
</organism>
<dbReference type="InterPro" id="IPR001304">
    <property type="entry name" value="C-type_lectin-like"/>
</dbReference>
<evidence type="ECO:0000259" key="3">
    <source>
        <dbReference type="PROSITE" id="PS50041"/>
    </source>
</evidence>
<feature type="domain" description="C-type lectin" evidence="3">
    <location>
        <begin position="166"/>
        <end position="293"/>
    </location>
</feature>
<name>A0A8S1BDC5_ARCPL</name>
<dbReference type="Gene3D" id="3.10.100.10">
    <property type="entry name" value="Mannose-Binding Protein A, subunit A"/>
    <property type="match status" value="2"/>
</dbReference>
<dbReference type="Pfam" id="PF00059">
    <property type="entry name" value="Lectin_C"/>
    <property type="match status" value="2"/>
</dbReference>
<feature type="signal peptide" evidence="2">
    <location>
        <begin position="1"/>
        <end position="19"/>
    </location>
</feature>
<keyword evidence="2" id="KW-0732">Signal</keyword>
<evidence type="ECO:0000256" key="1">
    <source>
        <dbReference type="ARBA" id="ARBA00023157"/>
    </source>
</evidence>
<dbReference type="EMBL" id="CADEBD010000553">
    <property type="protein sequence ID" value="CAB3257641.1"/>
    <property type="molecule type" value="Genomic_DNA"/>
</dbReference>
<reference evidence="4 5" key="1">
    <citation type="submission" date="2020-04" db="EMBL/GenBank/DDBJ databases">
        <authorList>
            <person name="Wallbank WR R."/>
            <person name="Pardo Diaz C."/>
            <person name="Kozak K."/>
            <person name="Martin S."/>
            <person name="Jiggins C."/>
            <person name="Moest M."/>
            <person name="Warren A I."/>
            <person name="Byers J.R.P. K."/>
            <person name="Montejo-Kovacevich G."/>
            <person name="Yen C E."/>
        </authorList>
    </citation>
    <scope>NUCLEOTIDE SEQUENCE [LARGE SCALE GENOMIC DNA]</scope>
</reference>
<dbReference type="OrthoDB" id="429813at2759"/>
<protein>
    <recommendedName>
        <fullName evidence="3">C-type lectin domain-containing protein</fullName>
    </recommendedName>
</protein>
<sequence length="344" mass="38873">MKFITKCVLFIVCFGYLDAVKFRCDYTYTSQGWFKYHEVPTTWFDARLECQMEGAVLASPTTAEIKSIMLESFCKPEIFTGIHATFSKGHYYTIDGISLSEIPHDWAPFEPDNKNNAENCIALHSDGKFSDVQCDEPRPYICHRQHSHADVNVCGTPDPEYHFESVTNKCYKFHTIPRTFARAHFTCSAEGGHLAIINSEEESRVIAQVYDKYPASKMLGNFYKDVAFIGFLTWEKSMDWVTIHGQSLQEAGFTTFSEGQPDNAGNSEYCGSAHRSGLLNDAGCDTHYAFICEKKPEYPTVCDNTSGQRVINRTRFCDNDIQNQAKQLGSDSNNIDMRSGGPVY</sequence>
<dbReference type="AlphaFoldDB" id="A0A8S1BDC5"/>
<dbReference type="InterPro" id="IPR016186">
    <property type="entry name" value="C-type_lectin-like/link_sf"/>
</dbReference>
<gene>
    <name evidence="4" type="ORF">APLA_LOCUS15961</name>
</gene>
<dbReference type="InterPro" id="IPR016187">
    <property type="entry name" value="CTDL_fold"/>
</dbReference>
<evidence type="ECO:0000313" key="4">
    <source>
        <dbReference type="EMBL" id="CAB3257641.1"/>
    </source>
</evidence>
<comment type="caution">
    <text evidence="4">The sequence shown here is derived from an EMBL/GenBank/DDBJ whole genome shotgun (WGS) entry which is preliminary data.</text>
</comment>
<dbReference type="PANTHER" id="PTHR22803">
    <property type="entry name" value="MANNOSE, PHOSPHOLIPASE, LECTIN RECEPTOR RELATED"/>
    <property type="match status" value="1"/>
</dbReference>
<dbReference type="InterPro" id="IPR018378">
    <property type="entry name" value="C-type_lectin_CS"/>
</dbReference>